<dbReference type="OrthoDB" id="5599186at2759"/>
<accession>A0A2T9ZKP3</accession>
<feature type="compositionally biased region" description="Polar residues" evidence="1">
    <location>
        <begin position="1"/>
        <end position="17"/>
    </location>
</feature>
<gene>
    <name evidence="3" type="ORF">BB560_000338</name>
</gene>
<feature type="compositionally biased region" description="Polar residues" evidence="1">
    <location>
        <begin position="27"/>
        <end position="38"/>
    </location>
</feature>
<proteinExistence type="predicted"/>
<dbReference type="EMBL" id="MBFS01000034">
    <property type="protein sequence ID" value="PVV05141.1"/>
    <property type="molecule type" value="Genomic_DNA"/>
</dbReference>
<comment type="caution">
    <text evidence="3">The sequence shown here is derived from an EMBL/GenBank/DDBJ whole genome shotgun (WGS) entry which is preliminary data.</text>
</comment>
<feature type="domain" description="C17orf113 probable zinc finger" evidence="2">
    <location>
        <begin position="72"/>
        <end position="127"/>
    </location>
</feature>
<dbReference type="STRING" id="133381.A0A2T9ZKP3"/>
<sequence>MQNENIINNLNEATDSPKSPDNEENKTTANTRPPSNSSTKDEQQNPKSPSQTSPKIKKKNKRRFNFWWQKDHTWLIYNFELDLMKCSLCIKAKRNNQFARQGSRNFKTSALIDHEKSNDHQWSIKYGQEHSSLPAIGAAEISVGSELNKNSILNFSHSNIQDISGVGDPRSGLNTANMNTTTYKLNQHSSAILSHLYQQGKRKFDEVNDKNETNLSQKRSNSTSIESQKPIYKKFELSLQTLIDYSVRVLFSTLRNGSSIDLFNQIVINYTKTFQGPDPSLLLISKLLNPKKMLARLSKDINASLIEKVSRSPAISIIADAPLSDFRDESFFSGLVCLYITYIEYSDKGKSAFKAATRYWKSLNLYDPLFLKSSEPNLSIKSFESHIIKHLGQDSIDKSTLVSVTFTEPLCQLINSLLAENLINEKNDKTVISNMFFDQNSDHSNIRTSTSPKQTHTFSSTGPRLETEVNSILFNDNFNIENETIVSDPLLDSIGRESVTFFQFVDTFSKLCLFIKLNFDLFGFLTSQTLMALQEVFQNVDFLNLSSYFPKIKKSKLFSPFLLFTICKNISNIITVIDNVKKTGTQSLSPSAANMTNILNFNKANIEKYNNSPYFSKRNISSRSTPTSDSSDSFFEVRSRHRFASRNSKFSLQDTISDNRLLNTFFEEMALNIHDYTFLAMLHYFCDLSHLFHPFLNSVNSIIVEGIPIPTVMDNNFIERNSFTNLKSQGYYVNDNVLYKNLQVGSSTDSDTIHMNKQSPQGGIYVTNGNKNDENIIVHKNSHSQHNVNGFRGSSGKNSNFDIPAVNQENSTIASVEQAMESRDEYPYRIESLIEKLNTLYLENKDKKQPNPKNKFHNNILNPDEGVDWIYQREEHVVRDSAKINGFNLNRFQSLIHFDNTLPRKKNYETQLQSEYVFKNIYLINYIPDQTVLILNSLLTLVSSRIISEIKTKLGYSFSPVLKSLIRILDFKKFPSSLDFLHSYGAKEITNLVSFLKSSKNNFINSDELPAEWHRFCEYLYHIYFCISTKRPCHCSFTSNFDKSLVSRSFSLEKGKPEIRHSPAIYTDASIDKEGLSYQLSHKNEHPLVEFSAYSKELEILCFSILFSPQVLGNIIRKESRLATAIAFNSSLDFNSLRHPNNSQPNIENTTLADHHYNPSTYQQFNQGTVGNYKTFHNLYNVKSSPTSSKSSYFNKYLSVPFHSDLSESSYGYSMEQAEQAEDPNIHVFKYYNPKAPKKWGLYGYPKDEVLLSFSTFENLKKLVSMWYVLPLSRISKTEYANKNIGFIFTSHALSNIKNLSTKIYFDQISSLSQSYSLMSSISNLKTQSTSTDSLAINSPLNKFISSTNPGNISDLVNNNKDDNTSTNTDPNFSPYSHYQGKCCEFCDLSDKMTFLSKDLKKIIFEIVDFKNQGCIKRNFPEENFTEDKYEIVSQSGIIETMSKLHEIDENLVSETIPFVVDITKNDLNILFNSTVLKTSIGTFTGKRLKSETFNQNEMIQTMRDIIATQVIVFIDRYIRVSLELELELDP</sequence>
<evidence type="ECO:0000256" key="1">
    <source>
        <dbReference type="SAM" id="MobiDB-lite"/>
    </source>
</evidence>
<protein>
    <recommendedName>
        <fullName evidence="2">C17orf113 probable zinc finger domain-containing protein</fullName>
    </recommendedName>
</protein>
<evidence type="ECO:0000313" key="3">
    <source>
        <dbReference type="EMBL" id="PVV05141.1"/>
    </source>
</evidence>
<reference evidence="3 4" key="1">
    <citation type="journal article" date="2018" name="MBio">
        <title>Comparative Genomics Reveals the Core Gene Toolbox for the Fungus-Insect Symbiosis.</title>
        <authorList>
            <person name="Wang Y."/>
            <person name="Stata M."/>
            <person name="Wang W."/>
            <person name="Stajich J.E."/>
            <person name="White M.M."/>
            <person name="Moncalvo J.M."/>
        </authorList>
    </citation>
    <scope>NUCLEOTIDE SEQUENCE [LARGE SCALE GENOMIC DNA]</scope>
    <source>
        <strain evidence="3 4">SC-DP-2</strain>
    </source>
</reference>
<keyword evidence="4" id="KW-1185">Reference proteome</keyword>
<dbReference type="InterPro" id="IPR057456">
    <property type="entry name" value="Znf_C17orf113"/>
</dbReference>
<name>A0A2T9ZKP3_9FUNG</name>
<evidence type="ECO:0000313" key="4">
    <source>
        <dbReference type="Proteomes" id="UP000245609"/>
    </source>
</evidence>
<dbReference type="Proteomes" id="UP000245609">
    <property type="component" value="Unassembled WGS sequence"/>
</dbReference>
<dbReference type="Pfam" id="PF25431">
    <property type="entry name" value="zf-C17orf113"/>
    <property type="match status" value="1"/>
</dbReference>
<organism evidence="3 4">
    <name type="scientific">Smittium megazygosporum</name>
    <dbReference type="NCBI Taxonomy" id="133381"/>
    <lineage>
        <taxon>Eukaryota</taxon>
        <taxon>Fungi</taxon>
        <taxon>Fungi incertae sedis</taxon>
        <taxon>Zoopagomycota</taxon>
        <taxon>Kickxellomycotina</taxon>
        <taxon>Harpellomycetes</taxon>
        <taxon>Harpellales</taxon>
        <taxon>Legeriomycetaceae</taxon>
        <taxon>Smittium</taxon>
    </lineage>
</organism>
<feature type="compositionally biased region" description="Polar residues" evidence="1">
    <location>
        <begin position="45"/>
        <end position="54"/>
    </location>
</feature>
<feature type="region of interest" description="Disordered" evidence="1">
    <location>
        <begin position="1"/>
        <end position="58"/>
    </location>
</feature>
<evidence type="ECO:0000259" key="2">
    <source>
        <dbReference type="Pfam" id="PF25431"/>
    </source>
</evidence>